<organism evidence="2 3">
    <name type="scientific">Cinchona calisaya</name>
    <dbReference type="NCBI Taxonomy" id="153742"/>
    <lineage>
        <taxon>Eukaryota</taxon>
        <taxon>Viridiplantae</taxon>
        <taxon>Streptophyta</taxon>
        <taxon>Embryophyta</taxon>
        <taxon>Tracheophyta</taxon>
        <taxon>Spermatophyta</taxon>
        <taxon>Magnoliopsida</taxon>
        <taxon>eudicotyledons</taxon>
        <taxon>Gunneridae</taxon>
        <taxon>Pentapetalae</taxon>
        <taxon>asterids</taxon>
        <taxon>lamiids</taxon>
        <taxon>Gentianales</taxon>
        <taxon>Rubiaceae</taxon>
        <taxon>Cinchonoideae</taxon>
        <taxon>Cinchoneae</taxon>
        <taxon>Cinchona</taxon>
    </lineage>
</organism>
<sequence length="55" mass="5762">MKSPVNSPTLSRSRLSVKSSNGDNDDSKLVEKTSSIDSLNSGEVSGELADNASHI</sequence>
<dbReference type="AlphaFoldDB" id="A0ABD3AR30"/>
<evidence type="ECO:0000313" key="3">
    <source>
        <dbReference type="Proteomes" id="UP001630127"/>
    </source>
</evidence>
<proteinExistence type="predicted"/>
<evidence type="ECO:0000256" key="1">
    <source>
        <dbReference type="SAM" id="MobiDB-lite"/>
    </source>
</evidence>
<evidence type="ECO:0000313" key="2">
    <source>
        <dbReference type="EMBL" id="KAL3533663.1"/>
    </source>
</evidence>
<feature type="compositionally biased region" description="Polar residues" evidence="1">
    <location>
        <begin position="32"/>
        <end position="43"/>
    </location>
</feature>
<dbReference type="EMBL" id="JBJUIK010000003">
    <property type="protein sequence ID" value="KAL3533663.1"/>
    <property type="molecule type" value="Genomic_DNA"/>
</dbReference>
<keyword evidence="3" id="KW-1185">Reference proteome</keyword>
<accession>A0ABD3AR30</accession>
<feature type="compositionally biased region" description="Polar residues" evidence="1">
    <location>
        <begin position="1"/>
        <end position="22"/>
    </location>
</feature>
<protein>
    <submittedName>
        <fullName evidence="2">Uncharacterized protein</fullName>
    </submittedName>
</protein>
<reference evidence="2 3" key="1">
    <citation type="submission" date="2024-11" db="EMBL/GenBank/DDBJ databases">
        <title>A near-complete genome assembly of Cinchona calisaya.</title>
        <authorList>
            <person name="Lian D.C."/>
            <person name="Zhao X.W."/>
            <person name="Wei L."/>
        </authorList>
    </citation>
    <scope>NUCLEOTIDE SEQUENCE [LARGE SCALE GENOMIC DNA]</scope>
    <source>
        <tissue evidence="2">Nenye</tissue>
    </source>
</reference>
<feature type="non-terminal residue" evidence="2">
    <location>
        <position position="55"/>
    </location>
</feature>
<dbReference type="Proteomes" id="UP001630127">
    <property type="component" value="Unassembled WGS sequence"/>
</dbReference>
<feature type="region of interest" description="Disordered" evidence="1">
    <location>
        <begin position="1"/>
        <end position="55"/>
    </location>
</feature>
<gene>
    <name evidence="2" type="ORF">ACH5RR_007184</name>
</gene>
<name>A0ABD3AR30_9GENT</name>
<comment type="caution">
    <text evidence="2">The sequence shown here is derived from an EMBL/GenBank/DDBJ whole genome shotgun (WGS) entry which is preliminary data.</text>
</comment>